<keyword evidence="1" id="KW-0677">Repeat</keyword>
<evidence type="ECO:0000313" key="4">
    <source>
        <dbReference type="EMBL" id="EYC32306.1"/>
    </source>
</evidence>
<dbReference type="InterPro" id="IPR033635">
    <property type="entry name" value="ANKS1/Caskin"/>
</dbReference>
<feature type="region of interest" description="Disordered" evidence="3">
    <location>
        <begin position="1"/>
        <end position="23"/>
    </location>
</feature>
<dbReference type="OrthoDB" id="10039052at2759"/>
<dbReference type="Gene3D" id="1.10.150.50">
    <property type="entry name" value="Transcription Factor, Ets-1"/>
    <property type="match status" value="1"/>
</dbReference>
<proteinExistence type="predicted"/>
<evidence type="ECO:0008006" key="6">
    <source>
        <dbReference type="Google" id="ProtNLM"/>
    </source>
</evidence>
<reference evidence="5" key="1">
    <citation type="journal article" date="2015" name="Nat. Genet.">
        <title>The genome and transcriptome of the zoonotic hookworm Ancylostoma ceylanicum identify infection-specific gene families.</title>
        <authorList>
            <person name="Schwarz E.M."/>
            <person name="Hu Y."/>
            <person name="Antoshechkin I."/>
            <person name="Miller M.M."/>
            <person name="Sternberg P.W."/>
            <person name="Aroian R.V."/>
        </authorList>
    </citation>
    <scope>NUCLEOTIDE SEQUENCE</scope>
    <source>
        <strain evidence="5">HY135</strain>
    </source>
</reference>
<dbReference type="SUPFAM" id="SSF47769">
    <property type="entry name" value="SAM/Pointed domain"/>
    <property type="match status" value="1"/>
</dbReference>
<keyword evidence="2" id="KW-0040">ANK repeat</keyword>
<protein>
    <recommendedName>
        <fullName evidence="6">SAM domain-containing protein</fullName>
    </recommendedName>
</protein>
<evidence type="ECO:0000256" key="2">
    <source>
        <dbReference type="ARBA" id="ARBA00023043"/>
    </source>
</evidence>
<evidence type="ECO:0000256" key="1">
    <source>
        <dbReference type="ARBA" id="ARBA00022737"/>
    </source>
</evidence>
<evidence type="ECO:0000256" key="3">
    <source>
        <dbReference type="SAM" id="MobiDB-lite"/>
    </source>
</evidence>
<dbReference type="EMBL" id="JARK01001339">
    <property type="protein sequence ID" value="EYC32306.1"/>
    <property type="molecule type" value="Genomic_DNA"/>
</dbReference>
<name>A0A016VY96_9BILA</name>
<sequence length="394" mass="42833">MDEKPASASSNPLFNTATEGSSSTMISSCSLPMVSKLSTTSPSGSSFYKLYHQTSDDASTSSGVKLRSQWEGVGTRNLERGSSKGSENQSINEIDEWNKIDDILSSFGGAVCRESVFAANFEPQVAVFLRDRRSQALTLQLTSATPPKSAHIGDKEPESSHLTYSAEADGLSMSQWLSTSVGIPTSKAVEVGQILTTNGFDRPTQLNGCLTAQELSCLGIEKTTQHQILSHLATVDDPRPNANNFNYVSDWLCSLELTDYLGNFVAAGLKTMLVVRTAELSRKHLEKAIREIAKVPQVILEISIQGVRILDGNNGVTQRYRGLRVRDRAPQSGALARDYFLRVQDTLKDDLHTIHKKDGGERILRTCGVTDCSGLARIIEPMSLLIPIATATHG</sequence>
<dbReference type="PANTHER" id="PTHR24174:SF16">
    <property type="entry name" value="CASKIN-2"/>
    <property type="match status" value="1"/>
</dbReference>
<dbReference type="Proteomes" id="UP000024635">
    <property type="component" value="Unassembled WGS sequence"/>
</dbReference>
<comment type="caution">
    <text evidence="4">The sequence shown here is derived from an EMBL/GenBank/DDBJ whole genome shotgun (WGS) entry which is preliminary data.</text>
</comment>
<evidence type="ECO:0000313" key="5">
    <source>
        <dbReference type="Proteomes" id="UP000024635"/>
    </source>
</evidence>
<dbReference type="InterPro" id="IPR013761">
    <property type="entry name" value="SAM/pointed_sf"/>
</dbReference>
<accession>A0A016VY96</accession>
<dbReference type="PANTHER" id="PTHR24174">
    <property type="entry name" value="ANKYRIN REPEAT AND STERILE ALPHA MOTIF DOMAIN-CONTAINING PROTEIN 1"/>
    <property type="match status" value="1"/>
</dbReference>
<organism evidence="4 5">
    <name type="scientific">Ancylostoma ceylanicum</name>
    <dbReference type="NCBI Taxonomy" id="53326"/>
    <lineage>
        <taxon>Eukaryota</taxon>
        <taxon>Metazoa</taxon>
        <taxon>Ecdysozoa</taxon>
        <taxon>Nematoda</taxon>
        <taxon>Chromadorea</taxon>
        <taxon>Rhabditida</taxon>
        <taxon>Rhabditina</taxon>
        <taxon>Rhabditomorpha</taxon>
        <taxon>Strongyloidea</taxon>
        <taxon>Ancylostomatidae</taxon>
        <taxon>Ancylostomatinae</taxon>
        <taxon>Ancylostoma</taxon>
    </lineage>
</organism>
<feature type="compositionally biased region" description="Polar residues" evidence="3">
    <location>
        <begin position="7"/>
        <end position="23"/>
    </location>
</feature>
<gene>
    <name evidence="4" type="primary">Acey_s0003.g1507</name>
    <name evidence="4" type="ORF">Y032_0003g1507</name>
</gene>
<keyword evidence="5" id="KW-1185">Reference proteome</keyword>
<dbReference type="AlphaFoldDB" id="A0A016VY96"/>